<evidence type="ECO:0000256" key="4">
    <source>
        <dbReference type="ARBA" id="ARBA00022989"/>
    </source>
</evidence>
<keyword evidence="3 6" id="KW-0812">Transmembrane</keyword>
<feature type="transmembrane region" description="Helical" evidence="6">
    <location>
        <begin position="328"/>
        <end position="350"/>
    </location>
</feature>
<feature type="transmembrane region" description="Helical" evidence="6">
    <location>
        <begin position="108"/>
        <end position="129"/>
    </location>
</feature>
<dbReference type="CDD" id="cd13132">
    <property type="entry name" value="MATE_eukaryotic"/>
    <property type="match status" value="1"/>
</dbReference>
<protein>
    <recommendedName>
        <fullName evidence="6">Protein DETOXIFICATION</fullName>
    </recommendedName>
    <alternativeName>
        <fullName evidence="6">Multidrug and toxic compound extrusion protein</fullName>
    </alternativeName>
</protein>
<accession>A0ABD1FIG4</accession>
<dbReference type="InterPro" id="IPR002528">
    <property type="entry name" value="MATE_fam"/>
</dbReference>
<keyword evidence="4 6" id="KW-1133">Transmembrane helix</keyword>
<comment type="caution">
    <text evidence="6">Lacks conserved residue(s) required for the propagation of feature annotation.</text>
</comment>
<keyword evidence="8" id="KW-1185">Reference proteome</keyword>
<feature type="transmembrane region" description="Helical" evidence="6">
    <location>
        <begin position="365"/>
        <end position="384"/>
    </location>
</feature>
<feature type="transmembrane region" description="Helical" evidence="6">
    <location>
        <begin position="63"/>
        <end position="87"/>
    </location>
</feature>
<evidence type="ECO:0000256" key="1">
    <source>
        <dbReference type="ARBA" id="ARBA00004141"/>
    </source>
</evidence>
<feature type="transmembrane region" description="Helical" evidence="6">
    <location>
        <begin position="286"/>
        <end position="307"/>
    </location>
</feature>
<dbReference type="AlphaFoldDB" id="A0ABD1FIG4"/>
<dbReference type="Pfam" id="PF01554">
    <property type="entry name" value="MatE"/>
    <property type="match status" value="2"/>
</dbReference>
<dbReference type="GO" id="GO:0016020">
    <property type="term" value="C:membrane"/>
    <property type="evidence" value="ECO:0007669"/>
    <property type="project" value="UniProtKB-SubCell"/>
</dbReference>
<comment type="subcellular location">
    <subcellularLocation>
        <location evidence="1">Membrane</location>
        <topology evidence="1">Multi-pass membrane protein</topology>
    </subcellularLocation>
</comment>
<dbReference type="NCBIfam" id="TIGR00797">
    <property type="entry name" value="matE"/>
    <property type="match status" value="1"/>
</dbReference>
<feature type="transmembrane region" description="Helical" evidence="6">
    <location>
        <begin position="175"/>
        <end position="197"/>
    </location>
</feature>
<keyword evidence="5 6" id="KW-0472">Membrane</keyword>
<evidence type="ECO:0000256" key="5">
    <source>
        <dbReference type="ARBA" id="ARBA00023136"/>
    </source>
</evidence>
<feature type="transmembrane region" description="Helical" evidence="6">
    <location>
        <begin position="209"/>
        <end position="230"/>
    </location>
</feature>
<evidence type="ECO:0000256" key="3">
    <source>
        <dbReference type="ARBA" id="ARBA00022692"/>
    </source>
</evidence>
<evidence type="ECO:0000313" key="8">
    <source>
        <dbReference type="Proteomes" id="UP001567538"/>
    </source>
</evidence>
<proteinExistence type="inferred from homology"/>
<evidence type="ECO:0000256" key="6">
    <source>
        <dbReference type="RuleBase" id="RU004914"/>
    </source>
</evidence>
<gene>
    <name evidence="7" type="primary">DTX49</name>
    <name evidence="7" type="ORF">AAHA92_31587</name>
</gene>
<feature type="transmembrane region" description="Helical" evidence="6">
    <location>
        <begin position="431"/>
        <end position="452"/>
    </location>
</feature>
<evidence type="ECO:0000256" key="2">
    <source>
        <dbReference type="ARBA" id="ARBA00010199"/>
    </source>
</evidence>
<evidence type="ECO:0000313" key="7">
    <source>
        <dbReference type="EMBL" id="KAL1531452.1"/>
    </source>
</evidence>
<feature type="transmembrane region" description="Helical" evidence="6">
    <location>
        <begin position="405"/>
        <end position="425"/>
    </location>
</feature>
<comment type="similarity">
    <text evidence="2 6">Belongs to the multi antimicrobial extrusion (MATE) (TC 2.A.66.1) family.</text>
</comment>
<reference evidence="7 8" key="1">
    <citation type="submission" date="2024-06" db="EMBL/GenBank/DDBJ databases">
        <title>A chromosome level genome sequence of Diviner's sage (Salvia divinorum).</title>
        <authorList>
            <person name="Ford S.A."/>
            <person name="Ro D.-K."/>
            <person name="Ness R.W."/>
            <person name="Phillips M.A."/>
        </authorList>
    </citation>
    <scope>NUCLEOTIDE SEQUENCE [LARGE SCALE GENOMIC DNA]</scope>
    <source>
        <strain evidence="7">SAF-2024a</strain>
        <tissue evidence="7">Leaf</tissue>
    </source>
</reference>
<dbReference type="EMBL" id="JBEAFC010000014">
    <property type="protein sequence ID" value="KAL1531452.1"/>
    <property type="molecule type" value="Genomic_DNA"/>
</dbReference>
<sequence>MTPSSTDHLLPPPQKNDSTTTLFLKEAHALARLALPQIITALLLHSRSVISTLFLGRLGPLPLAGGALAVAFANITGYSILSGLAAGMEPICSQSFGARRFPLLGLTLQRGVLLLLLASLPISLLWLNITRLLLLSGQDPAIAAQAHTFLLHSLPDLLALSLLHPLRIYLRSQSITLPLTISAAASLLLHLPINLLLVDHLHLGVRGVALGSALTNLNTLAFLLLFLLLTGKHRNTWFGFSKEALTGWKPLLDLAIPSCISISLEWWWYELIILLCGLLLHPKPAVAAMGILIQTTALIYAFPSSLSSSLSTRVGNEIGARRPDRAKFAALVGLSISFLLGLAALLFAVSVRNTWALMFTDDKEIIGLTTLVLPIIGLCELGNCTQTTGCGALRGTARPNVAANINLVCFYVVGMPVAVVLAFYYEIGFAGLWIGLLAAQGSCMVTMMVVLMRTDWEIEARRGEELTGEYQILDDDRNHHHHHKVKPEFNEDCIC</sequence>
<name>A0ABD1FIG4_SALDI</name>
<organism evidence="7 8">
    <name type="scientific">Salvia divinorum</name>
    <name type="common">Maria pastora</name>
    <name type="synonym">Diviner's sage</name>
    <dbReference type="NCBI Taxonomy" id="28513"/>
    <lineage>
        <taxon>Eukaryota</taxon>
        <taxon>Viridiplantae</taxon>
        <taxon>Streptophyta</taxon>
        <taxon>Embryophyta</taxon>
        <taxon>Tracheophyta</taxon>
        <taxon>Spermatophyta</taxon>
        <taxon>Magnoliopsida</taxon>
        <taxon>eudicotyledons</taxon>
        <taxon>Gunneridae</taxon>
        <taxon>Pentapetalae</taxon>
        <taxon>asterids</taxon>
        <taxon>lamiids</taxon>
        <taxon>Lamiales</taxon>
        <taxon>Lamiaceae</taxon>
        <taxon>Nepetoideae</taxon>
        <taxon>Mentheae</taxon>
        <taxon>Salviinae</taxon>
        <taxon>Salvia</taxon>
        <taxon>Salvia subgen. Calosphace</taxon>
    </lineage>
</organism>
<comment type="caution">
    <text evidence="7">The sequence shown here is derived from an EMBL/GenBank/DDBJ whole genome shotgun (WGS) entry which is preliminary data.</text>
</comment>
<dbReference type="InterPro" id="IPR045069">
    <property type="entry name" value="MATE_euk"/>
</dbReference>
<dbReference type="Proteomes" id="UP001567538">
    <property type="component" value="Unassembled WGS sequence"/>
</dbReference>
<dbReference type="PANTHER" id="PTHR11206">
    <property type="entry name" value="MULTIDRUG RESISTANCE PROTEIN"/>
    <property type="match status" value="1"/>
</dbReference>